<feature type="non-terminal residue" evidence="1">
    <location>
        <position position="43"/>
    </location>
</feature>
<keyword evidence="2" id="KW-1185">Reference proteome</keyword>
<name>A0A392PDH5_9FABA</name>
<protein>
    <submittedName>
        <fullName evidence="1">MSF1 family protein</fullName>
    </submittedName>
</protein>
<organism evidence="1 2">
    <name type="scientific">Trifolium medium</name>
    <dbReference type="NCBI Taxonomy" id="97028"/>
    <lineage>
        <taxon>Eukaryota</taxon>
        <taxon>Viridiplantae</taxon>
        <taxon>Streptophyta</taxon>
        <taxon>Embryophyta</taxon>
        <taxon>Tracheophyta</taxon>
        <taxon>Spermatophyta</taxon>
        <taxon>Magnoliopsida</taxon>
        <taxon>eudicotyledons</taxon>
        <taxon>Gunneridae</taxon>
        <taxon>Pentapetalae</taxon>
        <taxon>rosids</taxon>
        <taxon>fabids</taxon>
        <taxon>Fabales</taxon>
        <taxon>Fabaceae</taxon>
        <taxon>Papilionoideae</taxon>
        <taxon>50 kb inversion clade</taxon>
        <taxon>NPAAA clade</taxon>
        <taxon>Hologalegina</taxon>
        <taxon>IRL clade</taxon>
        <taxon>Trifolieae</taxon>
        <taxon>Trifolium</taxon>
    </lineage>
</organism>
<dbReference type="EMBL" id="LXQA010075197">
    <property type="protein sequence ID" value="MCI10158.1"/>
    <property type="molecule type" value="Genomic_DNA"/>
</dbReference>
<reference evidence="1 2" key="1">
    <citation type="journal article" date="2018" name="Front. Plant Sci.">
        <title>Red Clover (Trifolium pratense) and Zigzag Clover (T. medium) - A Picture of Genomic Similarities and Differences.</title>
        <authorList>
            <person name="Dluhosova J."/>
            <person name="Istvanek J."/>
            <person name="Nedelnik J."/>
            <person name="Repkova J."/>
        </authorList>
    </citation>
    <scope>NUCLEOTIDE SEQUENCE [LARGE SCALE GENOMIC DNA]</scope>
    <source>
        <strain evidence="2">cv. 10/8</strain>
        <tissue evidence="1">Leaf</tissue>
    </source>
</reference>
<proteinExistence type="predicted"/>
<comment type="caution">
    <text evidence="1">The sequence shown here is derived from an EMBL/GenBank/DDBJ whole genome shotgun (WGS) entry which is preliminary data.</text>
</comment>
<dbReference type="AlphaFoldDB" id="A0A392PDH5"/>
<sequence>MICNLHPDDPNGWTVCKQETRIRFKPLSALASMAEKVEQRCVD</sequence>
<dbReference type="Proteomes" id="UP000265520">
    <property type="component" value="Unassembled WGS sequence"/>
</dbReference>
<evidence type="ECO:0000313" key="1">
    <source>
        <dbReference type="EMBL" id="MCI10158.1"/>
    </source>
</evidence>
<accession>A0A392PDH5</accession>
<evidence type="ECO:0000313" key="2">
    <source>
        <dbReference type="Proteomes" id="UP000265520"/>
    </source>
</evidence>